<dbReference type="Proteomes" id="UP000616114">
    <property type="component" value="Unassembled WGS sequence"/>
</dbReference>
<dbReference type="AlphaFoldDB" id="A0A8J2TVD3"/>
<dbReference type="InterPro" id="IPR009693">
    <property type="entry name" value="Glucitol_operon_activator"/>
</dbReference>
<dbReference type="EMBL" id="BMFY01000001">
    <property type="protein sequence ID" value="GGA03361.1"/>
    <property type="molecule type" value="Genomic_DNA"/>
</dbReference>
<name>A0A8J2TVD3_9MICO</name>
<proteinExistence type="predicted"/>
<sequence>MDTGFALLLGAALVASMLMGLWQYRAYTGAARRLQNRYAGRDRHYLVSGRARGPLRGAIVLLVIDAGTKTVVNAEAMVGASALARFRPRPELEGSVSGLQGRTGDEKLREALRGAVEQYRLIRKGGSAARPADMMRKG</sequence>
<protein>
    <recommendedName>
        <fullName evidence="3">Glucitol operon activator protein</fullName>
    </recommendedName>
</protein>
<gene>
    <name evidence="1" type="ORF">GCM10011333_02580</name>
</gene>
<comment type="caution">
    <text evidence="1">The sequence shown here is derived from an EMBL/GenBank/DDBJ whole genome shotgun (WGS) entry which is preliminary data.</text>
</comment>
<evidence type="ECO:0000313" key="2">
    <source>
        <dbReference type="Proteomes" id="UP000616114"/>
    </source>
</evidence>
<evidence type="ECO:0000313" key="1">
    <source>
        <dbReference type="EMBL" id="GGA03361.1"/>
    </source>
</evidence>
<dbReference type="Pfam" id="PF06923">
    <property type="entry name" value="GutM"/>
    <property type="match status" value="1"/>
</dbReference>
<reference evidence="1" key="1">
    <citation type="journal article" date="2014" name="Int. J. Syst. Evol. Microbiol.">
        <title>Complete genome sequence of Corynebacterium casei LMG S-19264T (=DSM 44701T), isolated from a smear-ripened cheese.</title>
        <authorList>
            <consortium name="US DOE Joint Genome Institute (JGI-PGF)"/>
            <person name="Walter F."/>
            <person name="Albersmeier A."/>
            <person name="Kalinowski J."/>
            <person name="Ruckert C."/>
        </authorList>
    </citation>
    <scope>NUCLEOTIDE SEQUENCE</scope>
    <source>
        <strain evidence="1">CGMCC 1.12785</strain>
    </source>
</reference>
<evidence type="ECO:0008006" key="3">
    <source>
        <dbReference type="Google" id="ProtNLM"/>
    </source>
</evidence>
<reference evidence="1" key="2">
    <citation type="submission" date="2020-09" db="EMBL/GenBank/DDBJ databases">
        <authorList>
            <person name="Sun Q."/>
            <person name="Zhou Y."/>
        </authorList>
    </citation>
    <scope>NUCLEOTIDE SEQUENCE</scope>
    <source>
        <strain evidence="1">CGMCC 1.12785</strain>
    </source>
</reference>
<accession>A0A8J2TVD3</accession>
<organism evidence="1 2">
    <name type="scientific">Sediminivirga luteola</name>
    <dbReference type="NCBI Taxonomy" id="1774748"/>
    <lineage>
        <taxon>Bacteria</taxon>
        <taxon>Bacillati</taxon>
        <taxon>Actinomycetota</taxon>
        <taxon>Actinomycetes</taxon>
        <taxon>Micrococcales</taxon>
        <taxon>Brevibacteriaceae</taxon>
        <taxon>Sediminivirga</taxon>
    </lineage>
</organism>
<dbReference type="RefSeq" id="WP_188549099.1">
    <property type="nucleotide sequence ID" value="NZ_BMFY01000001.1"/>
</dbReference>
<keyword evidence="2" id="KW-1185">Reference proteome</keyword>